<protein>
    <recommendedName>
        <fullName evidence="1">DUF6036 domain-containing protein</fullName>
    </recommendedName>
</protein>
<proteinExistence type="predicted"/>
<reference evidence="2" key="1">
    <citation type="journal article" date="2015" name="Nature">
        <title>Complex archaea that bridge the gap between prokaryotes and eukaryotes.</title>
        <authorList>
            <person name="Spang A."/>
            <person name="Saw J.H."/>
            <person name="Jorgensen S.L."/>
            <person name="Zaremba-Niedzwiedzka K."/>
            <person name="Martijn J."/>
            <person name="Lind A.E."/>
            <person name="van Eijk R."/>
            <person name="Schleper C."/>
            <person name="Guy L."/>
            <person name="Ettema T.J."/>
        </authorList>
    </citation>
    <scope>NUCLEOTIDE SEQUENCE</scope>
</reference>
<evidence type="ECO:0000313" key="2">
    <source>
        <dbReference type="EMBL" id="KKK65726.1"/>
    </source>
</evidence>
<feature type="domain" description="DUF6036" evidence="1">
    <location>
        <begin position="20"/>
        <end position="173"/>
    </location>
</feature>
<evidence type="ECO:0000259" key="1">
    <source>
        <dbReference type="Pfam" id="PF19502"/>
    </source>
</evidence>
<dbReference type="EMBL" id="LAZR01060410">
    <property type="protein sequence ID" value="KKK65726.1"/>
    <property type="molecule type" value="Genomic_DNA"/>
</dbReference>
<organism evidence="2">
    <name type="scientific">marine sediment metagenome</name>
    <dbReference type="NCBI Taxonomy" id="412755"/>
    <lineage>
        <taxon>unclassified sequences</taxon>
        <taxon>metagenomes</taxon>
        <taxon>ecological metagenomes</taxon>
    </lineage>
</organism>
<comment type="caution">
    <text evidence="2">The sequence shown here is derived from an EMBL/GenBank/DDBJ whole genome shotgun (WGS) entry which is preliminary data.</text>
</comment>
<name>A0A0F9A0K2_9ZZZZ</name>
<accession>A0A0F9A0K2</accession>
<gene>
    <name evidence="2" type="ORF">LCGC14_2971250</name>
</gene>
<sequence length="197" mass="22001">MSDMELYTSTPMGAAVIKMFSKLNEAAELLYPEAERGSVRAYIFGGAAVHIYTKARGSHDVDAEIQGADKLRPQDLVVDYEDEDGDPQLLVWDSTYNPTLGPLHEDYIDDAIRLTQDESDILWVYIVSADDLAISKLGRFAEHDRNDIRALAKKGRISSSSLEERAEEAFGYYVGNVDSARGSLELALKDIEKYEDE</sequence>
<dbReference type="InterPro" id="IPR045792">
    <property type="entry name" value="DUF6036"/>
</dbReference>
<dbReference type="AlphaFoldDB" id="A0A0F9A0K2"/>
<dbReference type="Pfam" id="PF19502">
    <property type="entry name" value="DUF6036"/>
    <property type="match status" value="1"/>
</dbReference>